<gene>
    <name evidence="1" type="ORF">Patl1_25777</name>
</gene>
<sequence>MSQHISLTITHLYRSSIQHYAFLTEKTQFSFSSTYLHCLPKDQYPMVLDWSITGHSQCEETKKSSSYACKEYSECYVREEYNDSSGYLCKCKKGYQGNPYLSHSCQDIDECSNPDSNDCPQTCINEEGSYTCKCHEGFHGDGRKYGEGCIVDVDLPSQFPLVKVALALPEHQQNEEDIFPAFPIAIVNYEYASSE</sequence>
<organism evidence="1 2">
    <name type="scientific">Pistacia atlantica</name>
    <dbReference type="NCBI Taxonomy" id="434234"/>
    <lineage>
        <taxon>Eukaryota</taxon>
        <taxon>Viridiplantae</taxon>
        <taxon>Streptophyta</taxon>
        <taxon>Embryophyta</taxon>
        <taxon>Tracheophyta</taxon>
        <taxon>Spermatophyta</taxon>
        <taxon>Magnoliopsida</taxon>
        <taxon>eudicotyledons</taxon>
        <taxon>Gunneridae</taxon>
        <taxon>Pentapetalae</taxon>
        <taxon>rosids</taxon>
        <taxon>malvids</taxon>
        <taxon>Sapindales</taxon>
        <taxon>Anacardiaceae</taxon>
        <taxon>Pistacia</taxon>
    </lineage>
</organism>
<name>A0ACC1AZ08_9ROSI</name>
<dbReference type="Proteomes" id="UP001164250">
    <property type="component" value="Chromosome 7"/>
</dbReference>
<reference evidence="2" key="1">
    <citation type="journal article" date="2023" name="G3 (Bethesda)">
        <title>Genome assembly and association tests identify interacting loci associated with vigor, precocity, and sex in interspecific pistachio rootstocks.</title>
        <authorList>
            <person name="Palmer W."/>
            <person name="Jacygrad E."/>
            <person name="Sagayaradj S."/>
            <person name="Cavanaugh K."/>
            <person name="Han R."/>
            <person name="Bertier L."/>
            <person name="Beede B."/>
            <person name="Kafkas S."/>
            <person name="Golino D."/>
            <person name="Preece J."/>
            <person name="Michelmore R."/>
        </authorList>
    </citation>
    <scope>NUCLEOTIDE SEQUENCE [LARGE SCALE GENOMIC DNA]</scope>
</reference>
<comment type="caution">
    <text evidence="1">The sequence shown here is derived from an EMBL/GenBank/DDBJ whole genome shotgun (WGS) entry which is preliminary data.</text>
</comment>
<protein>
    <submittedName>
        <fullName evidence="1">Uncharacterized protein</fullName>
    </submittedName>
</protein>
<dbReference type="EMBL" id="CM047903">
    <property type="protein sequence ID" value="KAJ0091882.1"/>
    <property type="molecule type" value="Genomic_DNA"/>
</dbReference>
<evidence type="ECO:0000313" key="1">
    <source>
        <dbReference type="EMBL" id="KAJ0091882.1"/>
    </source>
</evidence>
<accession>A0ACC1AZ08</accession>
<proteinExistence type="predicted"/>
<evidence type="ECO:0000313" key="2">
    <source>
        <dbReference type="Proteomes" id="UP001164250"/>
    </source>
</evidence>
<keyword evidence="2" id="KW-1185">Reference proteome</keyword>